<evidence type="ECO:0000313" key="2">
    <source>
        <dbReference type="Proteomes" id="UP001652624"/>
    </source>
</evidence>
<organism evidence="2 3">
    <name type="scientific">Erinaceus europaeus</name>
    <name type="common">Western European hedgehog</name>
    <dbReference type="NCBI Taxonomy" id="9365"/>
    <lineage>
        <taxon>Eukaryota</taxon>
        <taxon>Metazoa</taxon>
        <taxon>Chordata</taxon>
        <taxon>Craniata</taxon>
        <taxon>Vertebrata</taxon>
        <taxon>Euteleostomi</taxon>
        <taxon>Mammalia</taxon>
        <taxon>Eutheria</taxon>
        <taxon>Laurasiatheria</taxon>
        <taxon>Eulipotyphla</taxon>
        <taxon>Erinaceidae</taxon>
        <taxon>Erinaceinae</taxon>
        <taxon>Erinaceus</taxon>
    </lineage>
</organism>
<dbReference type="GeneID" id="132533840"/>
<dbReference type="RefSeq" id="XP_060032381.1">
    <property type="nucleotide sequence ID" value="XM_060176398.1"/>
</dbReference>
<feature type="compositionally biased region" description="Polar residues" evidence="1">
    <location>
        <begin position="15"/>
        <end position="24"/>
    </location>
</feature>
<feature type="region of interest" description="Disordered" evidence="1">
    <location>
        <begin position="1"/>
        <end position="66"/>
    </location>
</feature>
<keyword evidence="2" id="KW-1185">Reference proteome</keyword>
<reference evidence="3" key="2">
    <citation type="submission" date="2025-08" db="UniProtKB">
        <authorList>
            <consortium name="RefSeq"/>
        </authorList>
    </citation>
    <scope>IDENTIFICATION</scope>
</reference>
<sequence length="223" mass="23687">MKRPGGVRGPRSPPQLTAPQTELQATPGGPEGGALTPRDTALLQEPRHKQEATTGPDPEPPARPWVSDICWPFSEIQSPCLGNLIRTWREDARLAICKDPGSSPQLPEHCAWQERHLQEEKPISSCLCPSGEERGFSPVSSSPPVSPFLFLATSPPVPGLLTQSDCPFPNPPGCAWSVASIPGETAAQAATAAVKELITRWHKVPGTRKGVGGLCLDGALDSS</sequence>
<evidence type="ECO:0000313" key="3">
    <source>
        <dbReference type="RefSeq" id="XP_060032381.1"/>
    </source>
</evidence>
<protein>
    <submittedName>
        <fullName evidence="3">Uncharacterized protein LOC132533840</fullName>
    </submittedName>
</protein>
<name>A0ABM3W727_ERIEU</name>
<gene>
    <name evidence="3" type="primary">LOC132533840</name>
</gene>
<accession>A0ABM3W727</accession>
<proteinExistence type="predicted"/>
<dbReference type="Proteomes" id="UP001652624">
    <property type="component" value="Chromosome 2"/>
</dbReference>
<reference evidence="2" key="1">
    <citation type="submission" date="2025-05" db="UniProtKB">
        <authorList>
            <consortium name="RefSeq"/>
        </authorList>
    </citation>
    <scope>NUCLEOTIDE SEQUENCE [LARGE SCALE GENOMIC DNA]</scope>
</reference>
<evidence type="ECO:0000256" key="1">
    <source>
        <dbReference type="SAM" id="MobiDB-lite"/>
    </source>
</evidence>